<keyword evidence="1" id="KW-1133">Transmembrane helix</keyword>
<dbReference type="Proteomes" id="UP001224890">
    <property type="component" value="Unassembled WGS sequence"/>
</dbReference>
<evidence type="ECO:0000313" key="3">
    <source>
        <dbReference type="Proteomes" id="UP001224890"/>
    </source>
</evidence>
<evidence type="ECO:0000256" key="1">
    <source>
        <dbReference type="SAM" id="Phobius"/>
    </source>
</evidence>
<protein>
    <submittedName>
        <fullName evidence="2">Uncharacterized protein</fullName>
    </submittedName>
</protein>
<name>A0AAJ0ARC6_9PEZI</name>
<reference evidence="2" key="1">
    <citation type="submission" date="2021-06" db="EMBL/GenBank/DDBJ databases">
        <title>Comparative genomics, transcriptomics and evolutionary studies reveal genomic signatures of adaptation to plant cell wall in hemibiotrophic fungi.</title>
        <authorList>
            <consortium name="DOE Joint Genome Institute"/>
            <person name="Baroncelli R."/>
            <person name="Diaz J.F."/>
            <person name="Benocci T."/>
            <person name="Peng M."/>
            <person name="Battaglia E."/>
            <person name="Haridas S."/>
            <person name="Andreopoulos W."/>
            <person name="Labutti K."/>
            <person name="Pangilinan J."/>
            <person name="Floch G.L."/>
            <person name="Makela M.R."/>
            <person name="Henrissat B."/>
            <person name="Grigoriev I.V."/>
            <person name="Crouch J.A."/>
            <person name="De Vries R.P."/>
            <person name="Sukno S.A."/>
            <person name="Thon M.R."/>
        </authorList>
    </citation>
    <scope>NUCLEOTIDE SEQUENCE</scope>
    <source>
        <strain evidence="2">CBS 193.32</strain>
    </source>
</reference>
<proteinExistence type="predicted"/>
<organism evidence="2 3">
    <name type="scientific">Colletotrichum godetiae</name>
    <dbReference type="NCBI Taxonomy" id="1209918"/>
    <lineage>
        <taxon>Eukaryota</taxon>
        <taxon>Fungi</taxon>
        <taxon>Dikarya</taxon>
        <taxon>Ascomycota</taxon>
        <taxon>Pezizomycotina</taxon>
        <taxon>Sordariomycetes</taxon>
        <taxon>Hypocreomycetidae</taxon>
        <taxon>Glomerellales</taxon>
        <taxon>Glomerellaceae</taxon>
        <taxon>Colletotrichum</taxon>
        <taxon>Colletotrichum acutatum species complex</taxon>
    </lineage>
</organism>
<gene>
    <name evidence="2" type="ORF">BDP55DRAFT_94112</name>
</gene>
<evidence type="ECO:0000313" key="2">
    <source>
        <dbReference type="EMBL" id="KAK1687526.1"/>
    </source>
</evidence>
<comment type="caution">
    <text evidence="2">The sequence shown here is derived from an EMBL/GenBank/DDBJ whole genome shotgun (WGS) entry which is preliminary data.</text>
</comment>
<dbReference type="RefSeq" id="XP_060431221.1">
    <property type="nucleotide sequence ID" value="XM_060581332.1"/>
</dbReference>
<dbReference type="AlphaFoldDB" id="A0AAJ0ARC6"/>
<dbReference type="GeneID" id="85465858"/>
<keyword evidence="3" id="KW-1185">Reference proteome</keyword>
<accession>A0AAJ0ARC6</accession>
<dbReference type="EMBL" id="JAHMHR010000015">
    <property type="protein sequence ID" value="KAK1687526.1"/>
    <property type="molecule type" value="Genomic_DNA"/>
</dbReference>
<sequence>MTSAGGRGSMFESETIAMFLHLSMASHVVVASRWAKRKPDWFRRAANSRNDLVLGCRRHKLCGKIALWMKTGVKPSEVLGFART</sequence>
<feature type="transmembrane region" description="Helical" evidence="1">
    <location>
        <begin position="16"/>
        <end position="35"/>
    </location>
</feature>
<keyword evidence="1" id="KW-0472">Membrane</keyword>
<keyword evidence="1" id="KW-0812">Transmembrane</keyword>